<comment type="caution">
    <text evidence="2">The sequence shown here is derived from an EMBL/GenBank/DDBJ whole genome shotgun (WGS) entry which is preliminary data.</text>
</comment>
<name>A0A0G1JJL6_9BACT</name>
<dbReference type="AlphaFoldDB" id="A0A0G1JJL6"/>
<dbReference type="Proteomes" id="UP000034154">
    <property type="component" value="Unassembled WGS sequence"/>
</dbReference>
<evidence type="ECO:0000313" key="3">
    <source>
        <dbReference type="Proteomes" id="UP000034154"/>
    </source>
</evidence>
<evidence type="ECO:0000313" key="2">
    <source>
        <dbReference type="EMBL" id="KKT71573.1"/>
    </source>
</evidence>
<evidence type="ECO:0000256" key="1">
    <source>
        <dbReference type="SAM" id="MobiDB-lite"/>
    </source>
</evidence>
<reference evidence="2 3" key="1">
    <citation type="journal article" date="2015" name="Nature">
        <title>rRNA introns, odd ribosomes, and small enigmatic genomes across a large radiation of phyla.</title>
        <authorList>
            <person name="Brown C.T."/>
            <person name="Hug L.A."/>
            <person name="Thomas B.C."/>
            <person name="Sharon I."/>
            <person name="Castelle C.J."/>
            <person name="Singh A."/>
            <person name="Wilkins M.J."/>
            <person name="Williams K.H."/>
            <person name="Banfield J.F."/>
        </authorList>
    </citation>
    <scope>NUCLEOTIDE SEQUENCE [LARGE SCALE GENOMIC DNA]</scope>
</reference>
<gene>
    <name evidence="2" type="ORF">UW63_C0013G0014</name>
</gene>
<dbReference type="PATRIC" id="fig|1619000.3.peg.278"/>
<sequence>MKRGCGRLPVDADPDAEVAEPAVEVVEAGWRLGDVVLARELSLDDIQILLSEPVLDPPNRGQTGVLAGAGDHGGRGDHLDPEVGVAVEQLSLVHAQALCPAGLTATQDLVRVREGQDRLVEAGDVTYDGDAHLGELAQGLVVVGVEPVGLVSLGEGEGHARLAGKAGRGQAPQHGRLLGEERADLVSGVDLLAGVGVRLGPDDHVAGLQVEVLGGHLLRRHLLPYRDGAQDRLFVIGRGGGGGEGGFFGDARRLRGNPFGFTGLEVDDPGSGLRRRGSLVELDLGVLGAVRVDRVLRHSGLGGGGGEESEGEGEGTGHGGSWDRVQCAPLGWNRLYRGG</sequence>
<dbReference type="EMBL" id="LCJB01000013">
    <property type="protein sequence ID" value="KKT71573.1"/>
    <property type="molecule type" value="Genomic_DNA"/>
</dbReference>
<accession>A0A0G1JJL6</accession>
<organism evidence="2 3">
    <name type="scientific">Candidatus Uhrbacteria bacterium GW2011_GWF2_44_350</name>
    <dbReference type="NCBI Taxonomy" id="1619000"/>
    <lineage>
        <taxon>Bacteria</taxon>
        <taxon>Candidatus Uhriibacteriota</taxon>
    </lineage>
</organism>
<protein>
    <submittedName>
        <fullName evidence="2">Uncharacterized protein</fullName>
    </submittedName>
</protein>
<proteinExistence type="predicted"/>
<feature type="region of interest" description="Disordered" evidence="1">
    <location>
        <begin position="300"/>
        <end position="324"/>
    </location>
</feature>